<dbReference type="RefSeq" id="WP_187258000.1">
    <property type="nucleotide sequence ID" value="NZ_JBHULF010000019.1"/>
</dbReference>
<accession>A0ABR7MCK0</accession>
<dbReference type="PRINTS" id="PR00455">
    <property type="entry name" value="HTHTETR"/>
</dbReference>
<feature type="DNA-binding region" description="H-T-H motif" evidence="4">
    <location>
        <begin position="35"/>
        <end position="54"/>
    </location>
</feature>
<dbReference type="Pfam" id="PF13305">
    <property type="entry name" value="TetR_C_33"/>
    <property type="match status" value="1"/>
</dbReference>
<evidence type="ECO:0000256" key="3">
    <source>
        <dbReference type="ARBA" id="ARBA00023163"/>
    </source>
</evidence>
<protein>
    <submittedName>
        <fullName evidence="6">TetR family transcriptional regulator</fullName>
    </submittedName>
</protein>
<dbReference type="PANTHER" id="PTHR43479:SF11">
    <property type="entry name" value="ACREF_ENVCD OPERON REPRESSOR-RELATED"/>
    <property type="match status" value="1"/>
</dbReference>
<name>A0ABR7MCK0_9BACT</name>
<organism evidence="6 7">
    <name type="scientific">Flavihumibacter stibioxidans</name>
    <dbReference type="NCBI Taxonomy" id="1834163"/>
    <lineage>
        <taxon>Bacteria</taxon>
        <taxon>Pseudomonadati</taxon>
        <taxon>Bacteroidota</taxon>
        <taxon>Chitinophagia</taxon>
        <taxon>Chitinophagales</taxon>
        <taxon>Chitinophagaceae</taxon>
        <taxon>Flavihumibacter</taxon>
    </lineage>
</organism>
<dbReference type="InterPro" id="IPR001647">
    <property type="entry name" value="HTH_TetR"/>
</dbReference>
<keyword evidence="3" id="KW-0804">Transcription</keyword>
<sequence>MTIAARKLREKEKMRELILDAARTIFLEKGYFEASIRNIAEKIEYSPGTIYTYFKDKDDIFHALHEEGFRRMLDKMQPLQHVADPFERLKALGLVYLEFARNNKDFYDLMFIMQAPIKHEEEDEEWHMGHQTMNFLKVILAQCQERGRFKGQDINYLSFTIWSTVHGMSALYCRERCKAYHNENLEPIDLMDNGYKILISMLEKL</sequence>
<dbReference type="SUPFAM" id="SSF48498">
    <property type="entry name" value="Tetracyclin repressor-like, C-terminal domain"/>
    <property type="match status" value="1"/>
</dbReference>
<keyword evidence="2 4" id="KW-0238">DNA-binding</keyword>
<dbReference type="Gene3D" id="1.10.357.10">
    <property type="entry name" value="Tetracycline Repressor, domain 2"/>
    <property type="match status" value="1"/>
</dbReference>
<evidence type="ECO:0000256" key="1">
    <source>
        <dbReference type="ARBA" id="ARBA00023015"/>
    </source>
</evidence>
<evidence type="ECO:0000313" key="6">
    <source>
        <dbReference type="EMBL" id="MBC6492677.1"/>
    </source>
</evidence>
<dbReference type="InterPro" id="IPR025996">
    <property type="entry name" value="MT1864/Rv1816-like_C"/>
</dbReference>
<dbReference type="EMBL" id="MBUA01000029">
    <property type="protein sequence ID" value="MBC6492677.1"/>
    <property type="molecule type" value="Genomic_DNA"/>
</dbReference>
<dbReference type="InterPro" id="IPR009057">
    <property type="entry name" value="Homeodomain-like_sf"/>
</dbReference>
<feature type="domain" description="HTH tetR-type" evidence="5">
    <location>
        <begin position="12"/>
        <end position="72"/>
    </location>
</feature>
<dbReference type="PROSITE" id="PS50977">
    <property type="entry name" value="HTH_TETR_2"/>
    <property type="match status" value="1"/>
</dbReference>
<dbReference type="InterPro" id="IPR050624">
    <property type="entry name" value="HTH-type_Tx_Regulator"/>
</dbReference>
<evidence type="ECO:0000259" key="5">
    <source>
        <dbReference type="PROSITE" id="PS50977"/>
    </source>
</evidence>
<dbReference type="Pfam" id="PF00440">
    <property type="entry name" value="TetR_N"/>
    <property type="match status" value="1"/>
</dbReference>
<gene>
    <name evidence="6" type="ORF">BC349_16595</name>
</gene>
<dbReference type="PANTHER" id="PTHR43479">
    <property type="entry name" value="ACREF/ENVCD OPERON REPRESSOR-RELATED"/>
    <property type="match status" value="1"/>
</dbReference>
<dbReference type="SUPFAM" id="SSF46689">
    <property type="entry name" value="Homeodomain-like"/>
    <property type="match status" value="1"/>
</dbReference>
<keyword evidence="1" id="KW-0805">Transcription regulation</keyword>
<proteinExistence type="predicted"/>
<reference evidence="6 7" key="1">
    <citation type="submission" date="2016-07" db="EMBL/GenBank/DDBJ databases">
        <title>Genome analysis of Flavihumibacter stibioxidans YS-17.</title>
        <authorList>
            <person name="Shi K."/>
            <person name="Han Y."/>
            <person name="Wang G."/>
        </authorList>
    </citation>
    <scope>NUCLEOTIDE SEQUENCE [LARGE SCALE GENOMIC DNA]</scope>
    <source>
        <strain evidence="6 7">YS-17</strain>
    </source>
</reference>
<comment type="caution">
    <text evidence="6">The sequence shown here is derived from an EMBL/GenBank/DDBJ whole genome shotgun (WGS) entry which is preliminary data.</text>
</comment>
<evidence type="ECO:0000256" key="2">
    <source>
        <dbReference type="ARBA" id="ARBA00023125"/>
    </source>
</evidence>
<evidence type="ECO:0000313" key="7">
    <source>
        <dbReference type="Proteomes" id="UP000765802"/>
    </source>
</evidence>
<keyword evidence="7" id="KW-1185">Reference proteome</keyword>
<dbReference type="InterPro" id="IPR036271">
    <property type="entry name" value="Tet_transcr_reg_TetR-rel_C_sf"/>
</dbReference>
<dbReference type="Proteomes" id="UP000765802">
    <property type="component" value="Unassembled WGS sequence"/>
</dbReference>
<evidence type="ECO:0000256" key="4">
    <source>
        <dbReference type="PROSITE-ProRule" id="PRU00335"/>
    </source>
</evidence>